<evidence type="ECO:0000313" key="9">
    <source>
        <dbReference type="Proteomes" id="UP001149090"/>
    </source>
</evidence>
<dbReference type="PANTHER" id="PTHR21493">
    <property type="entry name" value="CGI-141-RELATED/LIPASE CONTAINING PROTEIN"/>
    <property type="match status" value="1"/>
</dbReference>
<dbReference type="OMA" id="MWLTDAQ"/>
<evidence type="ECO:0000256" key="1">
    <source>
        <dbReference type="ARBA" id="ARBA00004653"/>
    </source>
</evidence>
<comment type="subcellular location">
    <subcellularLocation>
        <location evidence="1">Golgi apparatus membrane</location>
        <topology evidence="1">Multi-pass membrane protein</topology>
    </subcellularLocation>
</comment>
<evidence type="ECO:0000256" key="6">
    <source>
        <dbReference type="ARBA" id="ARBA00025799"/>
    </source>
</evidence>
<dbReference type="GO" id="GO:0042147">
    <property type="term" value="P:retrograde transport, endosome to Golgi"/>
    <property type="evidence" value="ECO:0007669"/>
    <property type="project" value="InterPro"/>
</dbReference>
<feature type="transmembrane region" description="Helical" evidence="7">
    <location>
        <begin position="34"/>
        <end position="50"/>
    </location>
</feature>
<dbReference type="GO" id="GO:0006888">
    <property type="term" value="P:endoplasmic reticulum to Golgi vesicle-mediated transport"/>
    <property type="evidence" value="ECO:0007669"/>
    <property type="project" value="InterPro"/>
</dbReference>
<comment type="caution">
    <text evidence="8">The sequence shown here is derived from an EMBL/GenBank/DDBJ whole genome shotgun (WGS) entry which is preliminary data.</text>
</comment>
<dbReference type="AlphaFoldDB" id="A0A9Q0LVY3"/>
<dbReference type="Proteomes" id="UP001149090">
    <property type="component" value="Unassembled WGS sequence"/>
</dbReference>
<evidence type="ECO:0000313" key="8">
    <source>
        <dbReference type="EMBL" id="KAJ5079735.1"/>
    </source>
</evidence>
<dbReference type="InterPro" id="IPR045176">
    <property type="entry name" value="Got1"/>
</dbReference>
<evidence type="ECO:0000256" key="7">
    <source>
        <dbReference type="SAM" id="Phobius"/>
    </source>
</evidence>
<keyword evidence="3 7" id="KW-1133">Transmembrane helix</keyword>
<gene>
    <name evidence="8" type="ORF">M0811_04045</name>
</gene>
<evidence type="ECO:0000256" key="3">
    <source>
        <dbReference type="ARBA" id="ARBA00022989"/>
    </source>
</evidence>
<comment type="similarity">
    <text evidence="6">Belongs to the GOT1 family.</text>
</comment>
<keyword evidence="4" id="KW-0333">Golgi apparatus</keyword>
<dbReference type="PANTHER" id="PTHR21493:SF9">
    <property type="entry name" value="GOLGI TRANSPORT PROTEIN 1-RELATED"/>
    <property type="match status" value="1"/>
</dbReference>
<keyword evidence="5 7" id="KW-0472">Membrane</keyword>
<reference evidence="8" key="1">
    <citation type="submission" date="2022-10" db="EMBL/GenBank/DDBJ databases">
        <title>Novel sulphate-reducing endosymbionts in the free-living metamonad Anaeramoeba.</title>
        <authorList>
            <person name="Jerlstrom-Hultqvist J."/>
            <person name="Cepicka I."/>
            <person name="Gallot-Lavallee L."/>
            <person name="Salas-Leiva D."/>
            <person name="Curtis B.A."/>
            <person name="Zahonova K."/>
            <person name="Pipaliya S."/>
            <person name="Dacks J."/>
            <person name="Roger A.J."/>
        </authorList>
    </citation>
    <scope>NUCLEOTIDE SEQUENCE</scope>
    <source>
        <strain evidence="8">BMAN</strain>
    </source>
</reference>
<feature type="transmembrane region" description="Helical" evidence="7">
    <location>
        <begin position="99"/>
        <end position="117"/>
    </location>
</feature>
<organism evidence="8 9">
    <name type="scientific">Anaeramoeba ignava</name>
    <name type="common">Anaerobic marine amoeba</name>
    <dbReference type="NCBI Taxonomy" id="1746090"/>
    <lineage>
        <taxon>Eukaryota</taxon>
        <taxon>Metamonada</taxon>
        <taxon>Anaeramoebidae</taxon>
        <taxon>Anaeramoeba</taxon>
    </lineage>
</organism>
<evidence type="ECO:0000256" key="4">
    <source>
        <dbReference type="ARBA" id="ARBA00023034"/>
    </source>
</evidence>
<proteinExistence type="inferred from homology"/>
<name>A0A9Q0LVY3_ANAIG</name>
<dbReference type="EMBL" id="JAPDFW010000022">
    <property type="protein sequence ID" value="KAJ5079735.1"/>
    <property type="molecule type" value="Genomic_DNA"/>
</dbReference>
<dbReference type="Pfam" id="PF04178">
    <property type="entry name" value="Got1"/>
    <property type="match status" value="1"/>
</dbReference>
<protein>
    <submittedName>
        <fullName evidence="8">Lipase containing protein</fullName>
    </submittedName>
</protein>
<keyword evidence="2 7" id="KW-0812">Transmembrane</keyword>
<dbReference type="GO" id="GO:0000139">
    <property type="term" value="C:Golgi membrane"/>
    <property type="evidence" value="ECO:0007669"/>
    <property type="project" value="UniProtKB-SubCell"/>
</dbReference>
<keyword evidence="9" id="KW-1185">Reference proteome</keyword>
<accession>A0A9Q0LVY3</accession>
<feature type="transmembrane region" description="Helical" evidence="7">
    <location>
        <begin position="70"/>
        <end position="93"/>
    </location>
</feature>
<dbReference type="InterPro" id="IPR007305">
    <property type="entry name" value="Vesicle_transpt_Got1/SFT2"/>
</dbReference>
<evidence type="ECO:0000256" key="5">
    <source>
        <dbReference type="ARBA" id="ARBA00023136"/>
    </source>
</evidence>
<dbReference type="GO" id="GO:0005829">
    <property type="term" value="C:cytosol"/>
    <property type="evidence" value="ECO:0007669"/>
    <property type="project" value="GOC"/>
</dbReference>
<sequence length="172" mass="19246">MFDNNQIIGIGLVGFGFFFMFIGVFMFFDRPLLTMGNLLLIGGICMLLGLKKTYSVIFDKTKWKATTLFLFGIFIVIIGYPTIGIIIEFIGVYGVFGGYLPSILGFLSHIPFIGKFFNASMLSKKKKCFMITNELNNPIYFDLESVDSPTPTKTSILLGPLITSQQIINNTF</sequence>
<evidence type="ECO:0000256" key="2">
    <source>
        <dbReference type="ARBA" id="ARBA00022692"/>
    </source>
</evidence>
<dbReference type="GO" id="GO:0005783">
    <property type="term" value="C:endoplasmic reticulum"/>
    <property type="evidence" value="ECO:0007669"/>
    <property type="project" value="TreeGrafter"/>
</dbReference>
<feature type="transmembrane region" description="Helical" evidence="7">
    <location>
        <begin position="7"/>
        <end position="28"/>
    </location>
</feature>